<dbReference type="Proteomes" id="UP000308901">
    <property type="component" value="Unassembled WGS sequence"/>
</dbReference>
<name>A0A5R8Y0I8_9BACT</name>
<protein>
    <submittedName>
        <fullName evidence="2">PQQ-dependent sugar dehydrogenase</fullName>
    </submittedName>
</protein>
<dbReference type="InterPro" id="IPR011042">
    <property type="entry name" value="6-blade_b-propeller_TolB-like"/>
</dbReference>
<comment type="caution">
    <text evidence="2">The sequence shown here is derived from an EMBL/GenBank/DDBJ whole genome shotgun (WGS) entry which is preliminary data.</text>
</comment>
<dbReference type="PANTHER" id="PTHR19328:SF75">
    <property type="entry name" value="ALDOSE SUGAR DEHYDROGENASE YLII"/>
    <property type="match status" value="1"/>
</dbReference>
<dbReference type="AlphaFoldDB" id="A0A5R8Y0I8"/>
<gene>
    <name evidence="2" type="ORF">FDK22_09680</name>
</gene>
<dbReference type="Gene3D" id="2.120.10.30">
    <property type="entry name" value="TolB, C-terminal domain"/>
    <property type="match status" value="1"/>
</dbReference>
<feature type="domain" description="Glucose/Sorbosone dehydrogenase" evidence="1">
    <location>
        <begin position="35"/>
        <end position="357"/>
    </location>
</feature>
<sequence length="362" mass="40994">MKYLLKIILTLFISINLFADEKFEINKIETNLGIIWGIDFIDDKRMILTTKAGNILVLELDTLKLKPLIGKIDVHNHGQGGLLDVKKSPNFDTDKTFYFTYSKSINNQGVTTLASAKFDGEKLINFKDLFVSDSATDKNVHFGSRITFDENGHLFFSIGDRGVRKYAQDLTNHAGTIIRLNLDGSIPSDNPFVKSRGKLPEIYSYGHRNPQGIFYDKKTQRLWSIEHGPRGGDEINLIEKGKNYGWPVISYGKEYWAPLDVGEGTHKKGMIQPKKVYIPSIAPSSLIVYNGKLFKSLDGKILATALKLRHLNKVEISEDLSLVKEERFLENIRERMRNIVESKNGELFISTDSGNIYKISSN</sequence>
<dbReference type="PANTHER" id="PTHR19328">
    <property type="entry name" value="HEDGEHOG-INTERACTING PROTEIN"/>
    <property type="match status" value="1"/>
</dbReference>
<proteinExistence type="predicted"/>
<dbReference type="EMBL" id="VANU01000004">
    <property type="protein sequence ID" value="TLP37583.1"/>
    <property type="molecule type" value="Genomic_DNA"/>
</dbReference>
<dbReference type="InterPro" id="IPR012938">
    <property type="entry name" value="Glc/Sorbosone_DH"/>
</dbReference>
<accession>A0A5R8Y0I8</accession>
<evidence type="ECO:0000259" key="1">
    <source>
        <dbReference type="Pfam" id="PF07995"/>
    </source>
</evidence>
<dbReference type="OrthoDB" id="9770043at2"/>
<dbReference type="RefSeq" id="WP_138152728.1">
    <property type="nucleotide sequence ID" value="NZ_VANU01000004.1"/>
</dbReference>
<evidence type="ECO:0000313" key="2">
    <source>
        <dbReference type="EMBL" id="TLP37583.1"/>
    </source>
</evidence>
<dbReference type="InterPro" id="IPR011041">
    <property type="entry name" value="Quinoprot_gluc/sorb_DH_b-prop"/>
</dbReference>
<dbReference type="Pfam" id="PF07995">
    <property type="entry name" value="GSDH"/>
    <property type="match status" value="1"/>
</dbReference>
<keyword evidence="3" id="KW-1185">Reference proteome</keyword>
<dbReference type="SUPFAM" id="SSF50952">
    <property type="entry name" value="Soluble quinoprotein glucose dehydrogenase"/>
    <property type="match status" value="1"/>
</dbReference>
<evidence type="ECO:0000313" key="3">
    <source>
        <dbReference type="Proteomes" id="UP000308901"/>
    </source>
</evidence>
<reference evidence="2 3" key="1">
    <citation type="submission" date="2019-05" db="EMBL/GenBank/DDBJ databases">
        <title>Arcobacter sp. nov., isolated from sea sediment.</title>
        <authorList>
            <person name="Kim W."/>
        </authorList>
    </citation>
    <scope>NUCLEOTIDE SEQUENCE [LARGE SCALE GENOMIC DNA]</scope>
    <source>
        <strain evidence="2 3">CAU 1517</strain>
    </source>
</reference>
<organism evidence="2 3">
    <name type="scientific">Arcobacter arenosus</name>
    <dbReference type="NCBI Taxonomy" id="2576037"/>
    <lineage>
        <taxon>Bacteria</taxon>
        <taxon>Pseudomonadati</taxon>
        <taxon>Campylobacterota</taxon>
        <taxon>Epsilonproteobacteria</taxon>
        <taxon>Campylobacterales</taxon>
        <taxon>Arcobacteraceae</taxon>
        <taxon>Arcobacter</taxon>
    </lineage>
</organism>